<evidence type="ECO:0000256" key="2">
    <source>
        <dbReference type="SAM" id="MobiDB-lite"/>
    </source>
</evidence>
<comment type="caution">
    <text evidence="3">The sequence shown here is derived from an EMBL/GenBank/DDBJ whole genome shotgun (WGS) entry which is preliminary data.</text>
</comment>
<evidence type="ECO:0000256" key="1">
    <source>
        <dbReference type="ARBA" id="ARBA00023002"/>
    </source>
</evidence>
<dbReference type="InterPro" id="IPR036291">
    <property type="entry name" value="NAD(P)-bd_dom_sf"/>
</dbReference>
<evidence type="ECO:0000313" key="3">
    <source>
        <dbReference type="EMBL" id="CAK7226467.1"/>
    </source>
</evidence>
<keyword evidence="1" id="KW-0560">Oxidoreductase</keyword>
<accession>A0ABP0C385</accession>
<dbReference type="Proteomes" id="UP001642405">
    <property type="component" value="Unassembled WGS sequence"/>
</dbReference>
<dbReference type="SUPFAM" id="SSF51735">
    <property type="entry name" value="NAD(P)-binding Rossmann-fold domains"/>
    <property type="match status" value="1"/>
</dbReference>
<dbReference type="Gene3D" id="3.40.50.720">
    <property type="entry name" value="NAD(P)-binding Rossmann-like Domain"/>
    <property type="match status" value="1"/>
</dbReference>
<gene>
    <name evidence="3" type="ORF">SCUCBS95973_006209</name>
</gene>
<dbReference type="InterPro" id="IPR002347">
    <property type="entry name" value="SDR_fam"/>
</dbReference>
<sequence length="342" mass="35712">MVALTEATASNKRIAATFPDGLVAVFVGGTSGVGEYTVKAFAKYTRNSRAYIVGRSEASATRILDECRALGPSSTFEFLQGDISLLNTVDDICKKIQAKETAISILFQSQGTMAVNAVTSEGIPLGVSLSMHSRTRFILNLMPLLQRATSLRRVVTVLAATCEGALDVNNLAGIGLSVLQRRDQLASAQTLLLENIQEKIPGADSVGYVHDVPGVVQSGINRDAEGFGIKVMIAVAGLLGPLIRTPIKECAEMHLFFATSSRFASGAGSGAADGVPLQGGVEVARGTIGKTGSGVYSVSNRGEPGPPRAEKALAGLRGDGTATKLWDIVMAQSKKVTGTESL</sequence>
<evidence type="ECO:0000313" key="4">
    <source>
        <dbReference type="Proteomes" id="UP001642405"/>
    </source>
</evidence>
<dbReference type="EMBL" id="CAWUHB010000036">
    <property type="protein sequence ID" value="CAK7226467.1"/>
    <property type="molecule type" value="Genomic_DNA"/>
</dbReference>
<dbReference type="InterPro" id="IPR052228">
    <property type="entry name" value="Sec_Metab_Biosynth_Oxidored"/>
</dbReference>
<keyword evidence="4" id="KW-1185">Reference proteome</keyword>
<reference evidence="3 4" key="1">
    <citation type="submission" date="2024-01" db="EMBL/GenBank/DDBJ databases">
        <authorList>
            <person name="Allen C."/>
            <person name="Tagirdzhanova G."/>
        </authorList>
    </citation>
    <scope>NUCLEOTIDE SEQUENCE [LARGE SCALE GENOMIC DNA]</scope>
</reference>
<dbReference type="Pfam" id="PF00106">
    <property type="entry name" value="adh_short"/>
    <property type="match status" value="1"/>
</dbReference>
<protein>
    <recommendedName>
        <fullName evidence="5">NAD(P)-binding protein</fullName>
    </recommendedName>
</protein>
<dbReference type="PANTHER" id="PTHR47534:SF3">
    <property type="entry name" value="ALCOHOL DEHYDROGENASE-LIKE C-TERMINAL DOMAIN-CONTAINING PROTEIN"/>
    <property type="match status" value="1"/>
</dbReference>
<organism evidence="3 4">
    <name type="scientific">Sporothrix curviconia</name>
    <dbReference type="NCBI Taxonomy" id="1260050"/>
    <lineage>
        <taxon>Eukaryota</taxon>
        <taxon>Fungi</taxon>
        <taxon>Dikarya</taxon>
        <taxon>Ascomycota</taxon>
        <taxon>Pezizomycotina</taxon>
        <taxon>Sordariomycetes</taxon>
        <taxon>Sordariomycetidae</taxon>
        <taxon>Ophiostomatales</taxon>
        <taxon>Ophiostomataceae</taxon>
        <taxon>Sporothrix</taxon>
    </lineage>
</organism>
<proteinExistence type="predicted"/>
<evidence type="ECO:0008006" key="5">
    <source>
        <dbReference type="Google" id="ProtNLM"/>
    </source>
</evidence>
<dbReference type="PANTHER" id="PTHR47534">
    <property type="entry name" value="YALI0E05731P"/>
    <property type="match status" value="1"/>
</dbReference>
<feature type="region of interest" description="Disordered" evidence="2">
    <location>
        <begin position="294"/>
        <end position="313"/>
    </location>
</feature>
<name>A0ABP0C385_9PEZI</name>